<comment type="caution">
    <text evidence="1">The sequence shown here is derived from an EMBL/GenBank/DDBJ whole genome shotgun (WGS) entry which is preliminary data.</text>
</comment>
<evidence type="ECO:0000313" key="1">
    <source>
        <dbReference type="EMBL" id="MPM14425.1"/>
    </source>
</evidence>
<protein>
    <recommendedName>
        <fullName evidence="2">Transcription regulator PadR N-terminal domain-containing protein</fullName>
    </recommendedName>
</protein>
<accession>A0A644XE05</accession>
<dbReference type="EMBL" id="VSSQ01002276">
    <property type="protein sequence ID" value="MPM14425.1"/>
    <property type="molecule type" value="Genomic_DNA"/>
</dbReference>
<name>A0A644XE05_9ZZZZ</name>
<reference evidence="1" key="1">
    <citation type="submission" date="2019-08" db="EMBL/GenBank/DDBJ databases">
        <authorList>
            <person name="Kucharzyk K."/>
            <person name="Murdoch R.W."/>
            <person name="Higgins S."/>
            <person name="Loffler F."/>
        </authorList>
    </citation>
    <scope>NUCLEOTIDE SEQUENCE</scope>
</reference>
<proteinExistence type="predicted"/>
<organism evidence="1">
    <name type="scientific">bioreactor metagenome</name>
    <dbReference type="NCBI Taxonomy" id="1076179"/>
    <lineage>
        <taxon>unclassified sequences</taxon>
        <taxon>metagenomes</taxon>
        <taxon>ecological metagenomes</taxon>
    </lineage>
</organism>
<evidence type="ECO:0008006" key="2">
    <source>
        <dbReference type="Google" id="ProtNLM"/>
    </source>
</evidence>
<dbReference type="Pfam" id="PF14277">
    <property type="entry name" value="DUF4364"/>
    <property type="match status" value="1"/>
</dbReference>
<sequence>MPKYSPEPEHGAITEPYVAMTYLLYLIEAMGGYATRAEIDAVTAAVGRLNYFLAASSLASLVRTMHVDAIELPGKEPRYAVTSLGRECLDALAEDLNPEIRKRIDIAAKDYRV</sequence>
<dbReference type="InterPro" id="IPR025374">
    <property type="entry name" value="DUF4364"/>
</dbReference>
<dbReference type="AlphaFoldDB" id="A0A644XE05"/>
<gene>
    <name evidence="1" type="ORF">SDC9_60787</name>
</gene>